<comment type="similarity">
    <text evidence="2 8">Belongs to the nucleobase:cation symporter-2 (NCS2) (TC 2.A.40) family. Azg-like subfamily.</text>
</comment>
<feature type="transmembrane region" description="Helical" evidence="9">
    <location>
        <begin position="141"/>
        <end position="161"/>
    </location>
</feature>
<keyword evidence="5 8" id="KW-0812">Transmembrane</keyword>
<feature type="transmembrane region" description="Helical" evidence="9">
    <location>
        <begin position="325"/>
        <end position="342"/>
    </location>
</feature>
<dbReference type="PANTHER" id="PTHR43337">
    <property type="entry name" value="XANTHINE/URACIL PERMEASE C887.17-RELATED"/>
    <property type="match status" value="1"/>
</dbReference>
<feature type="transmembrane region" description="Helical" evidence="9">
    <location>
        <begin position="199"/>
        <end position="221"/>
    </location>
</feature>
<keyword evidence="6 8" id="KW-1133">Transmembrane helix</keyword>
<keyword evidence="11" id="KW-1185">Reference proteome</keyword>
<evidence type="ECO:0000313" key="10">
    <source>
        <dbReference type="EMBL" id="SIQ76839.1"/>
    </source>
</evidence>
<keyword evidence="4 8" id="KW-1003">Cell membrane</keyword>
<dbReference type="InterPro" id="IPR045018">
    <property type="entry name" value="Azg-like"/>
</dbReference>
<proteinExistence type="inferred from homology"/>
<organism evidence="10 11">
    <name type="scientific">Halanaerobium kushneri</name>
    <dbReference type="NCBI Taxonomy" id="56779"/>
    <lineage>
        <taxon>Bacteria</taxon>
        <taxon>Bacillati</taxon>
        <taxon>Bacillota</taxon>
        <taxon>Clostridia</taxon>
        <taxon>Halanaerobiales</taxon>
        <taxon>Halanaerobiaceae</taxon>
        <taxon>Halanaerobium</taxon>
    </lineage>
</organism>
<dbReference type="InterPro" id="IPR026033">
    <property type="entry name" value="Azg-like_bact_archaea"/>
</dbReference>
<evidence type="ECO:0000256" key="1">
    <source>
        <dbReference type="ARBA" id="ARBA00004651"/>
    </source>
</evidence>
<feature type="transmembrane region" description="Helical" evidence="9">
    <location>
        <begin position="420"/>
        <end position="437"/>
    </location>
</feature>
<evidence type="ECO:0000256" key="6">
    <source>
        <dbReference type="ARBA" id="ARBA00022989"/>
    </source>
</evidence>
<keyword evidence="7 8" id="KW-0472">Membrane</keyword>
<feature type="transmembrane region" description="Helical" evidence="9">
    <location>
        <begin position="348"/>
        <end position="369"/>
    </location>
</feature>
<evidence type="ECO:0000256" key="5">
    <source>
        <dbReference type="ARBA" id="ARBA00022692"/>
    </source>
</evidence>
<protein>
    <submittedName>
        <fullName evidence="10">Putative MFS transporter, AGZA family, xanthine/uracil permease</fullName>
    </submittedName>
</protein>
<name>A0A1N6VGG8_9FIRM</name>
<dbReference type="OrthoDB" id="9808458at2"/>
<feature type="transmembrane region" description="Helical" evidence="9">
    <location>
        <begin position="381"/>
        <end position="408"/>
    </location>
</feature>
<reference evidence="11" key="1">
    <citation type="submission" date="2017-01" db="EMBL/GenBank/DDBJ databases">
        <authorList>
            <person name="Varghese N."/>
            <person name="Submissions S."/>
        </authorList>
    </citation>
    <scope>NUCLEOTIDE SEQUENCE [LARGE SCALE GENOMIC DNA]</scope>
    <source>
        <strain evidence="11">ATCC 700103</strain>
    </source>
</reference>
<comment type="subcellular location">
    <subcellularLocation>
        <location evidence="1 8">Cell membrane</location>
        <topology evidence="1 8">Multi-pass membrane protein</topology>
    </subcellularLocation>
</comment>
<evidence type="ECO:0000256" key="2">
    <source>
        <dbReference type="ARBA" id="ARBA00005697"/>
    </source>
</evidence>
<feature type="transmembrane region" description="Helical" evidence="9">
    <location>
        <begin position="57"/>
        <end position="79"/>
    </location>
</feature>
<dbReference type="Pfam" id="PF00860">
    <property type="entry name" value="Xan_ur_permease"/>
    <property type="match status" value="1"/>
</dbReference>
<dbReference type="PIRSF" id="PIRSF005353">
    <property type="entry name" value="PbuG"/>
    <property type="match status" value="1"/>
</dbReference>
<dbReference type="InterPro" id="IPR006043">
    <property type="entry name" value="NCS2"/>
</dbReference>
<keyword evidence="3 8" id="KW-0813">Transport</keyword>
<feature type="transmembrane region" description="Helical" evidence="9">
    <location>
        <begin position="241"/>
        <end position="259"/>
    </location>
</feature>
<accession>A0A1N6VGG8</accession>
<evidence type="ECO:0000256" key="7">
    <source>
        <dbReference type="ARBA" id="ARBA00023136"/>
    </source>
</evidence>
<feature type="transmembrane region" description="Helical" evidence="9">
    <location>
        <begin position="91"/>
        <end position="120"/>
    </location>
</feature>
<dbReference type="EMBL" id="FTNC01000008">
    <property type="protein sequence ID" value="SIQ76839.1"/>
    <property type="molecule type" value="Genomic_DNA"/>
</dbReference>
<evidence type="ECO:0000256" key="4">
    <source>
        <dbReference type="ARBA" id="ARBA00022475"/>
    </source>
</evidence>
<dbReference type="AlphaFoldDB" id="A0A1N6VGG8"/>
<feature type="transmembrane region" description="Helical" evidence="9">
    <location>
        <begin position="25"/>
        <end position="45"/>
    </location>
</feature>
<evidence type="ECO:0000256" key="9">
    <source>
        <dbReference type="SAM" id="Phobius"/>
    </source>
</evidence>
<evidence type="ECO:0000313" key="11">
    <source>
        <dbReference type="Proteomes" id="UP000185669"/>
    </source>
</evidence>
<dbReference type="PANTHER" id="PTHR43337:SF1">
    <property type="entry name" value="XANTHINE_URACIL PERMEASE C887.17-RELATED"/>
    <property type="match status" value="1"/>
</dbReference>
<dbReference type="RefSeq" id="WP_076544622.1">
    <property type="nucleotide sequence ID" value="NZ_FTNC01000008.1"/>
</dbReference>
<dbReference type="STRING" id="56779.SAMN05421834_1082"/>
<gene>
    <name evidence="10" type="ORF">SAMN05421834_1082</name>
</gene>
<dbReference type="GO" id="GO:0005886">
    <property type="term" value="C:plasma membrane"/>
    <property type="evidence" value="ECO:0007669"/>
    <property type="project" value="UniProtKB-SubCell"/>
</dbReference>
<evidence type="ECO:0000256" key="8">
    <source>
        <dbReference type="PIRNR" id="PIRNR005353"/>
    </source>
</evidence>
<feature type="transmembrane region" description="Helical" evidence="9">
    <location>
        <begin position="167"/>
        <end position="187"/>
    </location>
</feature>
<dbReference type="Proteomes" id="UP000185669">
    <property type="component" value="Unassembled WGS sequence"/>
</dbReference>
<evidence type="ECO:0000256" key="3">
    <source>
        <dbReference type="ARBA" id="ARBA00022448"/>
    </source>
</evidence>
<sequence length="438" mass="45997">MSNNNGVLEEFFSLKENNTDVKTEVIAGITTFMTMAYIIFVNPAILSDAGMPFNGVFIATIMGAILGTLSMALLTNYPFALASGMGLNAFFAYSVVIGMGVTWQAALGIILLEGIIFIILSVTPVREMIVNSIPMALKTGISTGIGLFIAFIGLQNAGIVVADQATLVAMGSVLTGPGLVALFGLLITGILHAKGIKGALLWGILASTAFGWINGVTPAFNGVVAMPQMSHWSEVLLQLDIGSALSFSMMGVLLSFLFVDMFDTAGTLVGVSQQAGYLDENGDLPKASRALLADAIGTTGGALFGTSTVTTYVESASGVAEGGRTGLTGVIVSILFFLSLFFKPLIGIVPAAATAPALIIVGTMMMTNITKLDWDDFTEILPAFVAMIAMPLTYSISNGIALGFIVYPIVKLFTGKGKDVHWLVYVLGVVFVFYFVVH</sequence>
<dbReference type="GO" id="GO:0005345">
    <property type="term" value="F:purine nucleobase transmembrane transporter activity"/>
    <property type="evidence" value="ECO:0007669"/>
    <property type="project" value="TreeGrafter"/>
</dbReference>